<name>A0ABV4WI31_9CYAN</name>
<feature type="transmembrane region" description="Helical" evidence="2">
    <location>
        <begin position="20"/>
        <end position="44"/>
    </location>
</feature>
<reference evidence="4 5" key="1">
    <citation type="submission" date="2024-09" db="EMBL/GenBank/DDBJ databases">
        <title>Floridaenema gen nov. (Aerosakkonemataceae, Aerosakkonematales ord. nov., Cyanobacteria) from benthic tropical and subtropical fresh waters, with the description of four new species.</title>
        <authorList>
            <person name="Moretto J.A."/>
            <person name="Berthold D.E."/>
            <person name="Lefler F.W."/>
            <person name="Huang I.-S."/>
            <person name="Laughinghouse H. IV."/>
        </authorList>
    </citation>
    <scope>NUCLEOTIDE SEQUENCE [LARGE SCALE GENOMIC DNA]</scope>
    <source>
        <strain evidence="4 5">BLCC-F167</strain>
    </source>
</reference>
<keyword evidence="5" id="KW-1185">Reference proteome</keyword>
<dbReference type="RefSeq" id="WP_413277166.1">
    <property type="nucleotide sequence ID" value="NZ_JBHFNT010000072.1"/>
</dbReference>
<evidence type="ECO:0000259" key="3">
    <source>
        <dbReference type="PROSITE" id="PS51123"/>
    </source>
</evidence>
<keyword evidence="4" id="KW-0282">Flagellum</keyword>
<keyword evidence="2" id="KW-0812">Transmembrane</keyword>
<protein>
    <submittedName>
        <fullName evidence="4">Flagellar motor protein MotB</fullName>
    </submittedName>
</protein>
<dbReference type="PROSITE" id="PS51123">
    <property type="entry name" value="OMPA_2"/>
    <property type="match status" value="1"/>
</dbReference>
<dbReference type="EMBL" id="JBHFNT010000072">
    <property type="protein sequence ID" value="MFB2834741.1"/>
    <property type="molecule type" value="Genomic_DNA"/>
</dbReference>
<evidence type="ECO:0000313" key="4">
    <source>
        <dbReference type="EMBL" id="MFB2834741.1"/>
    </source>
</evidence>
<sequence>MFNLNNLKQEPELDEEESSVLLSIGDLMSGLLMIFALLFVTVLVQLKDREEPRRVIVGTVVEQMKGNNINVNVNPETGDVTIQDKILFDENSAELKPAGKIFLRRFIPVYSRVIFANKDFKKEIARVVIEGHTSSKGDYDTNLELSLLRALAVSKFIFSNELNFPTKWELRTKVMAAGRGEMEAKQKVDDPSDRKVIFRFQFRGENFSEWYRKNQSLQQQNR</sequence>
<dbReference type="InterPro" id="IPR036737">
    <property type="entry name" value="OmpA-like_sf"/>
</dbReference>
<comment type="caution">
    <text evidence="4">The sequence shown here is derived from an EMBL/GenBank/DDBJ whole genome shotgun (WGS) entry which is preliminary data.</text>
</comment>
<gene>
    <name evidence="4" type="ORF">ACE1CA_09430</name>
</gene>
<dbReference type="Pfam" id="PF00691">
    <property type="entry name" value="OmpA"/>
    <property type="match status" value="1"/>
</dbReference>
<accession>A0ABV4WI31</accession>
<keyword evidence="4" id="KW-0966">Cell projection</keyword>
<dbReference type="Proteomes" id="UP001576780">
    <property type="component" value="Unassembled WGS sequence"/>
</dbReference>
<keyword evidence="2" id="KW-1133">Transmembrane helix</keyword>
<organism evidence="4 5">
    <name type="scientific">Floridaenema evergladense BLCC-F167</name>
    <dbReference type="NCBI Taxonomy" id="3153639"/>
    <lineage>
        <taxon>Bacteria</taxon>
        <taxon>Bacillati</taxon>
        <taxon>Cyanobacteriota</taxon>
        <taxon>Cyanophyceae</taxon>
        <taxon>Oscillatoriophycideae</taxon>
        <taxon>Aerosakkonematales</taxon>
        <taxon>Aerosakkonemataceae</taxon>
        <taxon>Floridanema</taxon>
        <taxon>Floridanema evergladense</taxon>
    </lineage>
</organism>
<dbReference type="PANTHER" id="PTHR30329">
    <property type="entry name" value="STATOR ELEMENT OF FLAGELLAR MOTOR COMPLEX"/>
    <property type="match status" value="1"/>
</dbReference>
<evidence type="ECO:0000256" key="1">
    <source>
        <dbReference type="PROSITE-ProRule" id="PRU00473"/>
    </source>
</evidence>
<dbReference type="Gene3D" id="3.30.1330.60">
    <property type="entry name" value="OmpA-like domain"/>
    <property type="match status" value="1"/>
</dbReference>
<dbReference type="InterPro" id="IPR006665">
    <property type="entry name" value="OmpA-like"/>
</dbReference>
<keyword evidence="1 2" id="KW-0472">Membrane</keyword>
<evidence type="ECO:0000313" key="5">
    <source>
        <dbReference type="Proteomes" id="UP001576780"/>
    </source>
</evidence>
<evidence type="ECO:0000256" key="2">
    <source>
        <dbReference type="SAM" id="Phobius"/>
    </source>
</evidence>
<dbReference type="InterPro" id="IPR050330">
    <property type="entry name" value="Bact_OuterMem_StrucFunc"/>
</dbReference>
<keyword evidence="4" id="KW-0969">Cilium</keyword>
<dbReference type="SUPFAM" id="SSF103088">
    <property type="entry name" value="OmpA-like"/>
    <property type="match status" value="1"/>
</dbReference>
<dbReference type="PANTHER" id="PTHR30329:SF21">
    <property type="entry name" value="LIPOPROTEIN YIAD-RELATED"/>
    <property type="match status" value="1"/>
</dbReference>
<proteinExistence type="predicted"/>
<feature type="domain" description="OmpA-like" evidence="3">
    <location>
        <begin position="75"/>
        <end position="222"/>
    </location>
</feature>